<dbReference type="GeneID" id="19332380"/>
<keyword evidence="3" id="KW-1185">Reference proteome</keyword>
<dbReference type="HOGENOM" id="CLU_723852_0_0_1"/>
<dbReference type="EMBL" id="KB446555">
    <property type="protein sequence ID" value="EME87827.1"/>
    <property type="molecule type" value="Genomic_DNA"/>
</dbReference>
<dbReference type="KEGG" id="pfj:MYCFIDRAFT_169572"/>
<feature type="region of interest" description="Disordered" evidence="1">
    <location>
        <begin position="328"/>
        <end position="382"/>
    </location>
</feature>
<proteinExistence type="predicted"/>
<evidence type="ECO:0000313" key="2">
    <source>
        <dbReference type="EMBL" id="EME87827.1"/>
    </source>
</evidence>
<sequence>MKDDYWRNACYILSWIDMLQCVDEPASLLVLHKGRERLKTCCCPAQLSQLRPHPQDGLARSQIVQTGPLAQVQCILNNDGEWMLRTYINDSDIERIRLERIQGVQHSIESEDRSGTSLAQVMTLSDGVILKPFRGSLLASANTKKRSSGVLKGNGQQGAEKGTTAPARRKIRLRDNSTTLYDPNIMPDFSAVKMVKPDITALFKGTSTTGWDGVVPNEAGKWHFHTCGGNEWTDSSEGIAAAEMGGQGIFEPDTNHPTAQDVYDYKKCYKRHGKGVADRSQNVTIVWRPDSWPLAHQRTQVEDAPAEAIAGAVSGQVVDFAASSNGASAANEVPVSPRSGPAPNDNNARTTHLENVEDSSGLMPPPANPFDPAGNTLPEISN</sequence>
<feature type="region of interest" description="Disordered" evidence="1">
    <location>
        <begin position="144"/>
        <end position="167"/>
    </location>
</feature>
<reference evidence="2 3" key="1">
    <citation type="journal article" date="2012" name="PLoS Pathog.">
        <title>Diverse lifestyles and strategies of plant pathogenesis encoded in the genomes of eighteen Dothideomycetes fungi.</title>
        <authorList>
            <person name="Ohm R.A."/>
            <person name="Feau N."/>
            <person name="Henrissat B."/>
            <person name="Schoch C.L."/>
            <person name="Horwitz B.A."/>
            <person name="Barry K.W."/>
            <person name="Condon B.J."/>
            <person name="Copeland A.C."/>
            <person name="Dhillon B."/>
            <person name="Glaser F."/>
            <person name="Hesse C.N."/>
            <person name="Kosti I."/>
            <person name="LaButti K."/>
            <person name="Lindquist E.A."/>
            <person name="Lucas S."/>
            <person name="Salamov A.A."/>
            <person name="Bradshaw R.E."/>
            <person name="Ciuffetti L."/>
            <person name="Hamelin R.C."/>
            <person name="Kema G.H.J."/>
            <person name="Lawrence C."/>
            <person name="Scott J.A."/>
            <person name="Spatafora J.W."/>
            <person name="Turgeon B.G."/>
            <person name="de Wit P.J.G.M."/>
            <person name="Zhong S."/>
            <person name="Goodwin S.B."/>
            <person name="Grigoriev I.V."/>
        </authorList>
    </citation>
    <scope>NUCLEOTIDE SEQUENCE [LARGE SCALE GENOMIC DNA]</scope>
    <source>
        <strain evidence="2 3">CIRAD86</strain>
    </source>
</reference>
<name>N1QAA4_PSEFD</name>
<dbReference type="RefSeq" id="XP_007921126.1">
    <property type="nucleotide sequence ID" value="XM_007922935.1"/>
</dbReference>
<protein>
    <submittedName>
        <fullName evidence="2">Uncharacterized protein</fullName>
    </submittedName>
</protein>
<dbReference type="Proteomes" id="UP000016932">
    <property type="component" value="Unassembled WGS sequence"/>
</dbReference>
<accession>N1QAA4</accession>
<organism evidence="2 3">
    <name type="scientific">Pseudocercospora fijiensis (strain CIRAD86)</name>
    <name type="common">Black leaf streak disease fungus</name>
    <name type="synonym">Mycosphaerella fijiensis</name>
    <dbReference type="NCBI Taxonomy" id="383855"/>
    <lineage>
        <taxon>Eukaryota</taxon>
        <taxon>Fungi</taxon>
        <taxon>Dikarya</taxon>
        <taxon>Ascomycota</taxon>
        <taxon>Pezizomycotina</taxon>
        <taxon>Dothideomycetes</taxon>
        <taxon>Dothideomycetidae</taxon>
        <taxon>Mycosphaerellales</taxon>
        <taxon>Mycosphaerellaceae</taxon>
        <taxon>Pseudocercospora</taxon>
    </lineage>
</organism>
<dbReference type="VEuPathDB" id="FungiDB:MYCFIDRAFT_169572"/>
<dbReference type="AlphaFoldDB" id="N1QAA4"/>
<evidence type="ECO:0000313" key="3">
    <source>
        <dbReference type="Proteomes" id="UP000016932"/>
    </source>
</evidence>
<gene>
    <name evidence="2" type="ORF">MYCFIDRAFT_169572</name>
</gene>
<evidence type="ECO:0000256" key="1">
    <source>
        <dbReference type="SAM" id="MobiDB-lite"/>
    </source>
</evidence>